<name>A0A397HRK6_ASPTH</name>
<evidence type="ECO:0008006" key="3">
    <source>
        <dbReference type="Google" id="ProtNLM"/>
    </source>
</evidence>
<evidence type="ECO:0000313" key="1">
    <source>
        <dbReference type="EMBL" id="RHZ65507.1"/>
    </source>
</evidence>
<comment type="caution">
    <text evidence="1">The sequence shown here is derived from an EMBL/GenBank/DDBJ whole genome shotgun (WGS) entry which is preliminary data.</text>
</comment>
<reference evidence="1" key="1">
    <citation type="submission" date="2018-08" db="EMBL/GenBank/DDBJ databases">
        <title>Draft genome sequence of azole-resistant Aspergillus thermomutatus (Neosartorya pseudofischeri) strain HMR AF 39, isolated from a human nasal aspirate.</title>
        <authorList>
            <person name="Parent-Michaud M."/>
            <person name="Dufresne P.J."/>
            <person name="Fournier E."/>
            <person name="Martineau C."/>
            <person name="Moreira S."/>
            <person name="Perkins V."/>
            <person name="De Repentigny L."/>
            <person name="Dufresne S.F."/>
        </authorList>
    </citation>
    <scope>NUCLEOTIDE SEQUENCE [LARGE SCALE GENOMIC DNA]</scope>
    <source>
        <strain evidence="1">HMR AF 39</strain>
    </source>
</reference>
<dbReference type="VEuPathDB" id="FungiDB:CDV56_107707"/>
<accession>A0A397HRK6</accession>
<dbReference type="Proteomes" id="UP000215305">
    <property type="component" value="Unassembled WGS sequence"/>
</dbReference>
<dbReference type="RefSeq" id="XP_026617865.1">
    <property type="nucleotide sequence ID" value="XM_026761326.1"/>
</dbReference>
<organism evidence="1 2">
    <name type="scientific">Aspergillus thermomutatus</name>
    <name type="common">Neosartorya pseudofischeri</name>
    <dbReference type="NCBI Taxonomy" id="41047"/>
    <lineage>
        <taxon>Eukaryota</taxon>
        <taxon>Fungi</taxon>
        <taxon>Dikarya</taxon>
        <taxon>Ascomycota</taxon>
        <taxon>Pezizomycotina</taxon>
        <taxon>Eurotiomycetes</taxon>
        <taxon>Eurotiomycetidae</taxon>
        <taxon>Eurotiales</taxon>
        <taxon>Aspergillaceae</taxon>
        <taxon>Aspergillus</taxon>
        <taxon>Aspergillus subgen. Fumigati</taxon>
    </lineage>
</organism>
<dbReference type="GeneID" id="38129681"/>
<gene>
    <name evidence="1" type="ORF">CDV56_107707</name>
</gene>
<proteinExistence type="predicted"/>
<protein>
    <recommendedName>
        <fullName evidence="3">Protein kinase domain-containing protein</fullName>
    </recommendedName>
</protein>
<sequence>MSDWRFDLTNRVRIIWGRPIRIEEQLTEVPDPRYAEIQVLTLARYEDTNEPIMLKIRYELRPESFDIRDQAYLQTMRERAQEDYLEEVKLVEDVEEIGHGPAYLSHVTQRAGEMFPYPDGIVNFIIMSRVPGENVARIFLTLSNQQLESIRRQLAITLEHMRQRMFVLAHQSPHFLQYDRATDKLYIVDFSYMSFTNPDDPRSQPITIDHMYVLGFDIWHRGEFEPGS</sequence>
<keyword evidence="2" id="KW-1185">Reference proteome</keyword>
<dbReference type="EMBL" id="NKHU02000017">
    <property type="protein sequence ID" value="RHZ65507.1"/>
    <property type="molecule type" value="Genomic_DNA"/>
</dbReference>
<dbReference type="OrthoDB" id="4389629at2759"/>
<dbReference type="AlphaFoldDB" id="A0A397HRK6"/>
<evidence type="ECO:0000313" key="2">
    <source>
        <dbReference type="Proteomes" id="UP000215305"/>
    </source>
</evidence>